<dbReference type="EMBL" id="OE180005">
    <property type="protein sequence ID" value="CAD7570324.1"/>
    <property type="molecule type" value="Genomic_DNA"/>
</dbReference>
<proteinExistence type="inferred from homology"/>
<dbReference type="GO" id="GO:0042147">
    <property type="term" value="P:retrograde transport, endosome to Golgi"/>
    <property type="evidence" value="ECO:0007669"/>
    <property type="project" value="InterPro"/>
</dbReference>
<comment type="subcellular location">
    <subcellularLocation>
        <location evidence="1">Golgi apparatus membrane</location>
        <topology evidence="1">Multi-pass membrane protein</topology>
    </subcellularLocation>
</comment>
<evidence type="ECO:0000256" key="2">
    <source>
        <dbReference type="ARBA" id="ARBA00022692"/>
    </source>
</evidence>
<dbReference type="PANTHER" id="PTHR21493">
    <property type="entry name" value="CGI-141-RELATED/LIPASE CONTAINING PROTEIN"/>
    <property type="match status" value="1"/>
</dbReference>
<evidence type="ECO:0000313" key="9">
    <source>
        <dbReference type="EMBL" id="CAD7570324.1"/>
    </source>
</evidence>
<evidence type="ECO:0000256" key="6">
    <source>
        <dbReference type="ARBA" id="ARBA00025799"/>
    </source>
</evidence>
<sequence length="266" mass="30020">MSKLINPKLADMGGQRGRKTRDLQQEQCGSSGRHNDHSASADHVKYCKQNLQRLILFIAGLACVIGLERTFRFFFQTHKAKATCCFFGGIIVVLFGWPLVGMIFETYGFFLLFSGFFPAAINFLRRVPLLGTVLNFPGIRTVIDRLAGDSSRTTSDLSVRVVGCSVLVWFLDPPREVGGDWSATVALVISLARCEQHWAYKTDVNNNIIEETYRIHLLTRLVWNNGSSPRDEHSLSRPNRTLREPEAWQSERLLAWPGMRNGESPC</sequence>
<accession>A0A7R9P522</accession>
<keyword evidence="2 8" id="KW-0812">Transmembrane</keyword>
<dbReference type="GO" id="GO:0005783">
    <property type="term" value="C:endoplasmic reticulum"/>
    <property type="evidence" value="ECO:0007669"/>
    <property type="project" value="TreeGrafter"/>
</dbReference>
<organism evidence="9">
    <name type="scientific">Timema californicum</name>
    <name type="common">California timema</name>
    <name type="synonym">Walking stick</name>
    <dbReference type="NCBI Taxonomy" id="61474"/>
    <lineage>
        <taxon>Eukaryota</taxon>
        <taxon>Metazoa</taxon>
        <taxon>Ecdysozoa</taxon>
        <taxon>Arthropoda</taxon>
        <taxon>Hexapoda</taxon>
        <taxon>Insecta</taxon>
        <taxon>Pterygota</taxon>
        <taxon>Neoptera</taxon>
        <taxon>Polyneoptera</taxon>
        <taxon>Phasmatodea</taxon>
        <taxon>Timematodea</taxon>
        <taxon>Timematoidea</taxon>
        <taxon>Timematidae</taxon>
        <taxon>Timema</taxon>
    </lineage>
</organism>
<reference evidence="9" key="1">
    <citation type="submission" date="2020-11" db="EMBL/GenBank/DDBJ databases">
        <authorList>
            <person name="Tran Van P."/>
        </authorList>
    </citation>
    <scope>NUCLEOTIDE SEQUENCE</scope>
</reference>
<evidence type="ECO:0000256" key="7">
    <source>
        <dbReference type="SAM" id="MobiDB-lite"/>
    </source>
</evidence>
<gene>
    <name evidence="9" type="ORF">TCMB3V08_LOCUS3029</name>
</gene>
<comment type="similarity">
    <text evidence="6">Belongs to the GOT1 family.</text>
</comment>
<feature type="transmembrane region" description="Helical" evidence="8">
    <location>
        <begin position="82"/>
        <end position="100"/>
    </location>
</feature>
<dbReference type="InterPro" id="IPR045176">
    <property type="entry name" value="Got1"/>
</dbReference>
<evidence type="ECO:0000256" key="8">
    <source>
        <dbReference type="SAM" id="Phobius"/>
    </source>
</evidence>
<dbReference type="PANTHER" id="PTHR21493:SF9">
    <property type="entry name" value="GOLGI TRANSPORT PROTEIN 1-RELATED"/>
    <property type="match status" value="1"/>
</dbReference>
<keyword evidence="4" id="KW-0333">Golgi apparatus</keyword>
<protein>
    <submittedName>
        <fullName evidence="9">(California timema) hypothetical protein</fullName>
    </submittedName>
</protein>
<keyword evidence="3 8" id="KW-1133">Transmembrane helix</keyword>
<dbReference type="InterPro" id="IPR007305">
    <property type="entry name" value="Vesicle_transpt_Got1/SFT2"/>
</dbReference>
<dbReference type="GO" id="GO:0005829">
    <property type="term" value="C:cytosol"/>
    <property type="evidence" value="ECO:0007669"/>
    <property type="project" value="GOC"/>
</dbReference>
<evidence type="ECO:0000256" key="5">
    <source>
        <dbReference type="ARBA" id="ARBA00023136"/>
    </source>
</evidence>
<keyword evidence="5 8" id="KW-0472">Membrane</keyword>
<dbReference type="GO" id="GO:0000139">
    <property type="term" value="C:Golgi membrane"/>
    <property type="evidence" value="ECO:0007669"/>
    <property type="project" value="UniProtKB-SubCell"/>
</dbReference>
<name>A0A7R9P522_TIMCA</name>
<dbReference type="AlphaFoldDB" id="A0A7R9P522"/>
<feature type="region of interest" description="Disordered" evidence="7">
    <location>
        <begin position="11"/>
        <end position="38"/>
    </location>
</feature>
<evidence type="ECO:0000256" key="4">
    <source>
        <dbReference type="ARBA" id="ARBA00023034"/>
    </source>
</evidence>
<dbReference type="GO" id="GO:0006888">
    <property type="term" value="P:endoplasmic reticulum to Golgi vesicle-mediated transport"/>
    <property type="evidence" value="ECO:0007669"/>
    <property type="project" value="InterPro"/>
</dbReference>
<evidence type="ECO:0000256" key="1">
    <source>
        <dbReference type="ARBA" id="ARBA00004653"/>
    </source>
</evidence>
<evidence type="ECO:0000256" key="3">
    <source>
        <dbReference type="ARBA" id="ARBA00022989"/>
    </source>
</evidence>
<dbReference type="Pfam" id="PF04178">
    <property type="entry name" value="Got1"/>
    <property type="match status" value="1"/>
</dbReference>
<feature type="transmembrane region" description="Helical" evidence="8">
    <location>
        <begin position="54"/>
        <end position="75"/>
    </location>
</feature>